<dbReference type="InterPro" id="IPR000182">
    <property type="entry name" value="GNAT_dom"/>
</dbReference>
<sequence>MYLHGTKISYFLRMSEVIIREIQKADNVSVAKVIRSVLEEFNVPKVGTAYADPQLDCMFETYAEPQSAYFVVEKDNKIIGCAGIAPLANGSPEVCELQKMYFLPETRGLGIGVKMMETCLDKAKAFGFKQCYLETMPYMEAAQKLYQKSGFDYLEAPMGCTGHSSCPVWMIKNLE</sequence>
<dbReference type="InterPro" id="IPR016181">
    <property type="entry name" value="Acyl_CoA_acyltransferase"/>
</dbReference>
<dbReference type="EMBL" id="AVFO01000002">
    <property type="protein sequence ID" value="ESU27725.1"/>
    <property type="molecule type" value="Genomic_DNA"/>
</dbReference>
<dbReference type="PANTHER" id="PTHR13947">
    <property type="entry name" value="GNAT FAMILY N-ACETYLTRANSFERASE"/>
    <property type="match status" value="1"/>
</dbReference>
<keyword evidence="4" id="KW-1185">Reference proteome</keyword>
<evidence type="ECO:0000256" key="1">
    <source>
        <dbReference type="ARBA" id="ARBA00022679"/>
    </source>
</evidence>
<dbReference type="CDD" id="cd04301">
    <property type="entry name" value="NAT_SF"/>
    <property type="match status" value="1"/>
</dbReference>
<dbReference type="PANTHER" id="PTHR13947:SF37">
    <property type="entry name" value="LD18367P"/>
    <property type="match status" value="1"/>
</dbReference>
<dbReference type="InterPro" id="IPR050769">
    <property type="entry name" value="NAT_camello-type"/>
</dbReference>
<gene>
    <name evidence="3" type="ORF">FSS13T_02030</name>
</gene>
<feature type="domain" description="N-acetyltransferase" evidence="2">
    <location>
        <begin position="17"/>
        <end position="175"/>
    </location>
</feature>
<evidence type="ECO:0000259" key="2">
    <source>
        <dbReference type="PROSITE" id="PS51186"/>
    </source>
</evidence>
<dbReference type="Gene3D" id="3.40.630.30">
    <property type="match status" value="1"/>
</dbReference>
<proteinExistence type="predicted"/>
<dbReference type="Pfam" id="PF00583">
    <property type="entry name" value="Acetyltransf_1"/>
    <property type="match status" value="1"/>
</dbReference>
<accession>A0ABN0QIY8</accession>
<keyword evidence="1" id="KW-0808">Transferase</keyword>
<dbReference type="SUPFAM" id="SSF55729">
    <property type="entry name" value="Acyl-CoA N-acyltransferases (Nat)"/>
    <property type="match status" value="1"/>
</dbReference>
<name>A0ABN0QIY8_9FLAO</name>
<evidence type="ECO:0000313" key="3">
    <source>
        <dbReference type="EMBL" id="ESU27725.1"/>
    </source>
</evidence>
<organism evidence="3 4">
    <name type="scientific">Flavobacterium saliperosum S13</name>
    <dbReference type="NCBI Taxonomy" id="1341155"/>
    <lineage>
        <taxon>Bacteria</taxon>
        <taxon>Pseudomonadati</taxon>
        <taxon>Bacteroidota</taxon>
        <taxon>Flavobacteriia</taxon>
        <taxon>Flavobacteriales</taxon>
        <taxon>Flavobacteriaceae</taxon>
        <taxon>Flavobacterium</taxon>
    </lineage>
</organism>
<evidence type="ECO:0000313" key="4">
    <source>
        <dbReference type="Proteomes" id="UP000018234"/>
    </source>
</evidence>
<dbReference type="Proteomes" id="UP000018234">
    <property type="component" value="Unassembled WGS sequence"/>
</dbReference>
<protein>
    <submittedName>
        <fullName evidence="3">N-acetyltransferase GCN5</fullName>
    </submittedName>
</protein>
<reference evidence="3 4" key="1">
    <citation type="submission" date="2013-08" db="EMBL/GenBank/DDBJ databases">
        <title>Flavobacterium saliperosum type strain genome sequencing.</title>
        <authorList>
            <person name="Lee K."/>
            <person name="Yi H."/>
            <person name="Park S."/>
            <person name="Chun J."/>
        </authorList>
    </citation>
    <scope>NUCLEOTIDE SEQUENCE [LARGE SCALE GENOMIC DNA]</scope>
    <source>
        <strain evidence="3 4">S13</strain>
    </source>
</reference>
<comment type="caution">
    <text evidence="3">The sequence shown here is derived from an EMBL/GenBank/DDBJ whole genome shotgun (WGS) entry which is preliminary data.</text>
</comment>
<dbReference type="PROSITE" id="PS51186">
    <property type="entry name" value="GNAT"/>
    <property type="match status" value="1"/>
</dbReference>